<dbReference type="Proteomes" id="UP001187315">
    <property type="component" value="Unassembled WGS sequence"/>
</dbReference>
<dbReference type="GO" id="GO:0002250">
    <property type="term" value="P:adaptive immune response"/>
    <property type="evidence" value="ECO:0007669"/>
    <property type="project" value="InterPro"/>
</dbReference>
<dbReference type="Pfam" id="PF07686">
    <property type="entry name" value="V-set"/>
    <property type="match status" value="1"/>
</dbReference>
<keyword evidence="5" id="KW-1185">Reference proteome</keyword>
<name>A0AA88M4Q9_TACVA</name>
<dbReference type="InterPro" id="IPR039090">
    <property type="entry name" value="CD7"/>
</dbReference>
<dbReference type="GO" id="GO:0038023">
    <property type="term" value="F:signaling receptor activity"/>
    <property type="evidence" value="ECO:0007669"/>
    <property type="project" value="InterPro"/>
</dbReference>
<evidence type="ECO:0000313" key="5">
    <source>
        <dbReference type="Proteomes" id="UP001187315"/>
    </source>
</evidence>
<evidence type="ECO:0000256" key="2">
    <source>
        <dbReference type="SAM" id="SignalP"/>
    </source>
</evidence>
<keyword evidence="1" id="KW-0812">Transmembrane</keyword>
<feature type="signal peptide" evidence="2">
    <location>
        <begin position="1"/>
        <end position="21"/>
    </location>
</feature>
<dbReference type="InterPro" id="IPR036179">
    <property type="entry name" value="Ig-like_dom_sf"/>
</dbReference>
<feature type="chain" id="PRO_5041691656" description="Immunoglobulin V-set domain-containing protein" evidence="2">
    <location>
        <begin position="22"/>
        <end position="213"/>
    </location>
</feature>
<keyword evidence="2" id="KW-0732">Signal</keyword>
<keyword evidence="1" id="KW-1133">Transmembrane helix</keyword>
<evidence type="ECO:0000313" key="4">
    <source>
        <dbReference type="EMBL" id="KAK2829199.1"/>
    </source>
</evidence>
<dbReference type="Gene3D" id="2.60.40.10">
    <property type="entry name" value="Immunoglobulins"/>
    <property type="match status" value="1"/>
</dbReference>
<feature type="domain" description="Immunoglobulin V-set" evidence="3">
    <location>
        <begin position="35"/>
        <end position="110"/>
    </location>
</feature>
<accession>A0AA88M4Q9</accession>
<evidence type="ECO:0000256" key="1">
    <source>
        <dbReference type="SAM" id="Phobius"/>
    </source>
</evidence>
<sequence>MSKLTITLCFTAVLVVYSVQGADSERKKGFEKMKKGENFTMKCNTMDKQTDTLNIYSRLPSKHVVLAYDIQTNVYTFGPEYSKRLTISGTAQKLTVTIRDMQPNDSGLYIGQYTKFNISKGVEEGEEGCSSLLFVYDVDKTVPTEKSTSNTSHAMSEPLVLVFALIACTIFLVCFLMIWMCVPKIKAKCVKQHAETSREYSPVYEDMHRVQNK</sequence>
<proteinExistence type="predicted"/>
<evidence type="ECO:0000259" key="3">
    <source>
        <dbReference type="Pfam" id="PF07686"/>
    </source>
</evidence>
<keyword evidence="1" id="KW-0472">Membrane</keyword>
<dbReference type="EMBL" id="JAVHJS010000018">
    <property type="protein sequence ID" value="KAK2829199.1"/>
    <property type="molecule type" value="Genomic_DNA"/>
</dbReference>
<feature type="transmembrane region" description="Helical" evidence="1">
    <location>
        <begin position="159"/>
        <end position="182"/>
    </location>
</feature>
<comment type="caution">
    <text evidence="4">The sequence shown here is derived from an EMBL/GenBank/DDBJ whole genome shotgun (WGS) entry which is preliminary data.</text>
</comment>
<dbReference type="InterPro" id="IPR013783">
    <property type="entry name" value="Ig-like_fold"/>
</dbReference>
<organism evidence="4 5">
    <name type="scientific">Tachysurus vachellii</name>
    <name type="common">Darkbarbel catfish</name>
    <name type="synonym">Pelteobagrus vachellii</name>
    <dbReference type="NCBI Taxonomy" id="175792"/>
    <lineage>
        <taxon>Eukaryota</taxon>
        <taxon>Metazoa</taxon>
        <taxon>Chordata</taxon>
        <taxon>Craniata</taxon>
        <taxon>Vertebrata</taxon>
        <taxon>Euteleostomi</taxon>
        <taxon>Actinopterygii</taxon>
        <taxon>Neopterygii</taxon>
        <taxon>Teleostei</taxon>
        <taxon>Ostariophysi</taxon>
        <taxon>Siluriformes</taxon>
        <taxon>Bagridae</taxon>
        <taxon>Tachysurus</taxon>
    </lineage>
</organism>
<gene>
    <name evidence="4" type="ORF">Q7C36_017189</name>
</gene>
<dbReference type="PANTHER" id="PTHR15343:SF0">
    <property type="entry name" value="T-CELL ANTIGEN CD7"/>
    <property type="match status" value="1"/>
</dbReference>
<dbReference type="AlphaFoldDB" id="A0AA88M4Q9"/>
<reference evidence="4" key="1">
    <citation type="submission" date="2023-08" db="EMBL/GenBank/DDBJ databases">
        <title>Pelteobagrus vachellii genome.</title>
        <authorList>
            <person name="Liu H."/>
        </authorList>
    </citation>
    <scope>NUCLEOTIDE SEQUENCE</scope>
    <source>
        <strain evidence="4">PRFRI_2022a</strain>
        <tissue evidence="4">Muscle</tissue>
    </source>
</reference>
<dbReference type="InterPro" id="IPR013106">
    <property type="entry name" value="Ig_V-set"/>
</dbReference>
<dbReference type="SUPFAM" id="SSF48726">
    <property type="entry name" value="Immunoglobulin"/>
    <property type="match status" value="1"/>
</dbReference>
<dbReference type="PANTHER" id="PTHR15343">
    <property type="entry name" value="CD7"/>
    <property type="match status" value="1"/>
</dbReference>
<dbReference type="GO" id="GO:0016020">
    <property type="term" value="C:membrane"/>
    <property type="evidence" value="ECO:0007669"/>
    <property type="project" value="InterPro"/>
</dbReference>
<protein>
    <recommendedName>
        <fullName evidence="3">Immunoglobulin V-set domain-containing protein</fullName>
    </recommendedName>
</protein>